<keyword evidence="12 15" id="KW-0418">Kinase</keyword>
<sequence>MAHLKLDTLHVQRSPRGSRRSSPSSGRSSACSSGSISPVPIIPIIAISHDGDESESESEIETEPARLFQRRMSTKCTNNLAAIIKEGFLLKHTWSFQRWRRRYFRLKRNMLFYAKDEKCDVFDDIDLSDLCYFECSIKNVNHSFQIITPTRSLVLCAESRREMEDWLGSLKTATAPQRPRGDSFLIEQHDILSNHHHWYATSHARPTYCNVCRDALSGVTSHGLSCEVCKCKVHKRCAAKSIANCKWTTLASVGKDIIEQADGIIMPHQWMEGNLPVSSMCSVCKKTCGSVLRLQDWRCLWCRATVHVACRPQMAVACPIGPAKLSVVPPTSVHSISTDDAWDVASPRGNFSPLLVFVNSKSGDNQGVKFLRRFKQLLNPAQVFDLISTGPSLGLRLFRHFEMFRILVCSGDGSVGWVLSEIDRFNMHKQCQVAVMPLGTGNDLARVLGWGSSCDDDTHLPQILERYESASTKMLDRWSIMVFEKAIPVPKTPKMSISTEQEAMLTGMVTSANHHLRFIVETNDTQTLISSTRNLCDTIDDLVVRISEHHKEDEQLAVKCDILKQKLNMLLDALQEEEIGAHSGDDLIATIRSLIARSIPLTPGSSASLLNPNISIEKTEKDQINTKERRNSRSLRSSEKEALQCRANSVKRAIYNVVEHSEPGRPKRYQRKLSITPFEALKLPTNNSGESTPCSSPLPIIPPINIISPTMETSRLTCISPLPDTRRDSVDESFFNSINLPAPRQFADSRRSSGVEVIQEIEEGANGETVYRRSRMSLTGGANIDDFGNRLSPCSDIGDNSPTERKVDFLRVPIHTGEPIVDPLSDYRPHEVFERTYYMTREMDKDKEKKKEKEVENDKEKDKSVEKEKEVEKEDCMPTEKLVHTCNLQVPGFVVTPNSQNVYTSASITIIDTDAQTTTEQSSSDDLGGEASDVLSAISNEECSVASEIFDKQDAGQTVGDIIQNMDASNFTHIDSPETSDETEAMPGESIMDDISSVLGHDITYALQDNTLTDDTTTLCSEHVGPPKPPRKKSLSALSRPQSHPRRRNSSPPRMARLARMDSDDNPQQFGFENIVFEIDNRCDDQKMREPPRYCSLAQFVEGNDIARQSFKRPKKRISLKKLKPTTTTEIVSQQQLLLEQQRSGDNDNDDPEAQLTPTNNVAKLLTTTSEDELSTQTAIKIEIQDVDATVRNINSSMKASTIMATSTSPTKKSGHGQDVKRITFDESCKKESFDDVNPNYPQISVVVRPPTPLRGDSIKPTVSLLPGSSGGAMAVSMTCSGMLGVRAMNASEIRRHSSHAPGLTVREFDKDKDRRHSGFNPNQLTLDPEHTRFLSSSPAASRRISCGSLFKKKNQKIATKRGYGLFSVRFFVVAEPDIRLATLALIRPLIPLPNEALPNLQTLKGSKSSLFMGSTLFGFDHLASGDKDKEEKGGKDKEKTPTEETGRKLPIINPLVRLPNWPNLSNGGGFISKCLLANADTLCAAVSPLMDPDETLLAGYHEKCVMNNYFGIGIDAKISLDFHNKREEHPEKCRSRARNYMWYGVLGSKQLLQKTCKNLEQRVQLECDGQRIPLPELQGIVILNIPSFMGGTNFWGSSKKDDIFLPPSFDDRVLEVVAVFGSVQMAASRLINLQHHRIAQCQSVQINILGDEEIPIQVDGEAWLQPPGMIRILHKNRVQMLCRNRSLELSLKSWQEKQRQHSISIQRDASSTASEHAISTDEVISERECYVLLNFIEAVSSLVKWVKFLIISHPALQHDLYEVACRASEALESIHPQGKLLEGPSLRTKLVEVIDSSRQLYDDACTLLRDRGHSLILREDLETKLSAALANMEMELKKCSVQKCIDGKLRAYFNVLAPNEESDGRRKSRPFWVRLRSGSTAGQQAFKPPLTNTREAANNWSVNEVVTWLETMQLSEYVDSFLKNDIRGKELLTLGRRDLKDLGVVKVGHVKRILQAIKDLSEN</sequence>
<dbReference type="PROSITE" id="PS00479">
    <property type="entry name" value="ZF_DAG_PE_1"/>
    <property type="match status" value="1"/>
</dbReference>
<evidence type="ECO:0000313" key="21">
    <source>
        <dbReference type="Proteomes" id="UP001652628"/>
    </source>
</evidence>
<reference evidence="22" key="1">
    <citation type="submission" date="2025-08" db="UniProtKB">
        <authorList>
            <consortium name="RefSeq"/>
        </authorList>
    </citation>
    <scope>IDENTIFICATION</scope>
</reference>
<evidence type="ECO:0000259" key="17">
    <source>
        <dbReference type="PROSITE" id="PS50003"/>
    </source>
</evidence>
<dbReference type="Pfam" id="PF22944">
    <property type="entry name" value="DGKD_4H"/>
    <property type="match status" value="1"/>
</dbReference>
<dbReference type="InterPro" id="IPR001849">
    <property type="entry name" value="PH_domain"/>
</dbReference>
<evidence type="ECO:0000256" key="3">
    <source>
        <dbReference type="ARBA" id="ARBA00004496"/>
    </source>
</evidence>
<keyword evidence="6" id="KW-0597">Phosphoprotein</keyword>
<dbReference type="Gene3D" id="3.30.60.20">
    <property type="match status" value="2"/>
</dbReference>
<evidence type="ECO:0000256" key="8">
    <source>
        <dbReference type="ARBA" id="ARBA00022723"/>
    </source>
</evidence>
<dbReference type="InterPro" id="IPR002219">
    <property type="entry name" value="PKC_DAG/PE"/>
</dbReference>
<dbReference type="Proteomes" id="UP001652628">
    <property type="component" value="Chromosome 3"/>
</dbReference>
<dbReference type="SMART" id="SM00109">
    <property type="entry name" value="C1"/>
    <property type="match status" value="2"/>
</dbReference>
<dbReference type="PROSITE" id="PS50081">
    <property type="entry name" value="ZF_DAG_PE_2"/>
    <property type="match status" value="2"/>
</dbReference>
<feature type="region of interest" description="Disordered" evidence="16">
    <location>
        <begin position="844"/>
        <end position="872"/>
    </location>
</feature>
<dbReference type="GeneID" id="108013811"/>
<keyword evidence="10 15" id="KW-0547">Nucleotide-binding</keyword>
<dbReference type="InterPro" id="IPR046349">
    <property type="entry name" value="C1-like_sf"/>
</dbReference>
<dbReference type="GO" id="GO:0008270">
    <property type="term" value="F:zinc ion binding"/>
    <property type="evidence" value="ECO:0007669"/>
    <property type="project" value="UniProtKB-KW"/>
</dbReference>
<proteinExistence type="inferred from homology"/>
<name>A0AB40DKC0_DROSZ</name>
<evidence type="ECO:0000256" key="7">
    <source>
        <dbReference type="ARBA" id="ARBA00022679"/>
    </source>
</evidence>
<evidence type="ECO:0000259" key="18">
    <source>
        <dbReference type="PROSITE" id="PS50081"/>
    </source>
</evidence>
<dbReference type="PANTHER" id="PTHR11255:SF109">
    <property type="entry name" value="DIACYLGLYCEROL KINASE ETA"/>
    <property type="match status" value="1"/>
</dbReference>
<evidence type="ECO:0000256" key="11">
    <source>
        <dbReference type="ARBA" id="ARBA00022771"/>
    </source>
</evidence>
<keyword evidence="14 15" id="KW-0067">ATP-binding</keyword>
<keyword evidence="13" id="KW-0862">Zinc</keyword>
<evidence type="ECO:0000313" key="22">
    <source>
        <dbReference type="RefSeq" id="XP_065722997.2"/>
    </source>
</evidence>
<dbReference type="InterPro" id="IPR054474">
    <property type="entry name" value="DGKD_4H"/>
</dbReference>
<dbReference type="SMART" id="SM00233">
    <property type="entry name" value="PH"/>
    <property type="match status" value="1"/>
</dbReference>
<evidence type="ECO:0000256" key="4">
    <source>
        <dbReference type="ARBA" id="ARBA00009280"/>
    </source>
</evidence>
<feature type="region of interest" description="Disordered" evidence="16">
    <location>
        <begin position="1017"/>
        <end position="1067"/>
    </location>
</feature>
<dbReference type="GO" id="GO:0007200">
    <property type="term" value="P:phospholipase C-activating G protein-coupled receptor signaling pathway"/>
    <property type="evidence" value="ECO:0007669"/>
    <property type="project" value="InterPro"/>
</dbReference>
<evidence type="ECO:0000256" key="16">
    <source>
        <dbReference type="SAM" id="MobiDB-lite"/>
    </source>
</evidence>
<dbReference type="Pfam" id="PF00130">
    <property type="entry name" value="C1_1"/>
    <property type="match status" value="2"/>
</dbReference>
<evidence type="ECO:0000256" key="13">
    <source>
        <dbReference type="ARBA" id="ARBA00022833"/>
    </source>
</evidence>
<dbReference type="PANTHER" id="PTHR11255">
    <property type="entry name" value="DIACYLGLYCEROL KINASE"/>
    <property type="match status" value="1"/>
</dbReference>
<keyword evidence="21" id="KW-1185">Reference proteome</keyword>
<dbReference type="CDD" id="cd20800">
    <property type="entry name" value="C1_DGK_typeII_rpt1"/>
    <property type="match status" value="1"/>
</dbReference>
<dbReference type="InterPro" id="IPR000756">
    <property type="entry name" value="Diacylglycerol_kin_accessory"/>
</dbReference>
<comment type="similarity">
    <text evidence="4 15">Belongs to the eukaryotic diacylglycerol kinase family.</text>
</comment>
<dbReference type="InterPro" id="IPR011993">
    <property type="entry name" value="PH-like_dom_sf"/>
</dbReference>
<keyword evidence="5" id="KW-0963">Cytoplasm</keyword>
<dbReference type="Gene3D" id="1.10.150.50">
    <property type="entry name" value="Transcription Factor, Ets-1"/>
    <property type="match status" value="1"/>
</dbReference>
<dbReference type="GO" id="GO:0005886">
    <property type="term" value="C:plasma membrane"/>
    <property type="evidence" value="ECO:0007669"/>
    <property type="project" value="TreeGrafter"/>
</dbReference>
<dbReference type="SUPFAM" id="SSF47769">
    <property type="entry name" value="SAM/Pointed domain"/>
    <property type="match status" value="1"/>
</dbReference>
<feature type="domain" description="PH" evidence="17">
    <location>
        <begin position="82"/>
        <end position="175"/>
    </location>
</feature>
<feature type="region of interest" description="Disordered" evidence="16">
    <location>
        <begin position="621"/>
        <end position="641"/>
    </location>
</feature>
<comment type="catalytic activity">
    <reaction evidence="1 15">
        <text>a 1,2-diacyl-sn-glycerol + ATP = a 1,2-diacyl-sn-glycero-3-phosphate + ADP + H(+)</text>
        <dbReference type="Rhea" id="RHEA:10272"/>
        <dbReference type="ChEBI" id="CHEBI:15378"/>
        <dbReference type="ChEBI" id="CHEBI:17815"/>
        <dbReference type="ChEBI" id="CHEBI:30616"/>
        <dbReference type="ChEBI" id="CHEBI:58608"/>
        <dbReference type="ChEBI" id="CHEBI:456216"/>
        <dbReference type="EC" id="2.7.1.107"/>
    </reaction>
</comment>
<feature type="domain" description="Phorbol-ester/DAG-type" evidence="18">
    <location>
        <begin position="195"/>
        <end position="245"/>
    </location>
</feature>
<feature type="domain" description="SAM" evidence="19">
    <location>
        <begin position="1901"/>
        <end position="1964"/>
    </location>
</feature>
<dbReference type="PROSITE" id="PS50105">
    <property type="entry name" value="SAM_DOMAIN"/>
    <property type="match status" value="1"/>
</dbReference>
<dbReference type="InterPro" id="IPR001206">
    <property type="entry name" value="Diacylglycerol_kinase_cat_dom"/>
</dbReference>
<dbReference type="SMART" id="SM00046">
    <property type="entry name" value="DAGKc"/>
    <property type="match status" value="1"/>
</dbReference>
<evidence type="ECO:0000256" key="5">
    <source>
        <dbReference type="ARBA" id="ARBA00022490"/>
    </source>
</evidence>
<evidence type="ECO:0000259" key="19">
    <source>
        <dbReference type="PROSITE" id="PS50105"/>
    </source>
</evidence>
<dbReference type="CDD" id="cd09507">
    <property type="entry name" value="SAM_DGK-delta-eta"/>
    <property type="match status" value="1"/>
</dbReference>
<dbReference type="PROSITE" id="PS50146">
    <property type="entry name" value="DAGK"/>
    <property type="match status" value="1"/>
</dbReference>
<dbReference type="InterPro" id="IPR017438">
    <property type="entry name" value="ATP-NAD_kinase_N"/>
</dbReference>
<evidence type="ECO:0000256" key="12">
    <source>
        <dbReference type="ARBA" id="ARBA00022777"/>
    </source>
</evidence>
<dbReference type="GO" id="GO:0005737">
    <property type="term" value="C:cytoplasm"/>
    <property type="evidence" value="ECO:0007669"/>
    <property type="project" value="UniProtKB-SubCell"/>
</dbReference>
<evidence type="ECO:0000256" key="9">
    <source>
        <dbReference type="ARBA" id="ARBA00022737"/>
    </source>
</evidence>
<dbReference type="GO" id="GO:0046486">
    <property type="term" value="P:glycerolipid metabolic process"/>
    <property type="evidence" value="ECO:0007669"/>
    <property type="project" value="UniProtKB-ARBA"/>
</dbReference>
<dbReference type="CDD" id="cd20852">
    <property type="entry name" value="C1_DGK_typeII_rpt2"/>
    <property type="match status" value="1"/>
</dbReference>
<dbReference type="PROSITE" id="PS50003">
    <property type="entry name" value="PH_DOMAIN"/>
    <property type="match status" value="1"/>
</dbReference>
<dbReference type="GO" id="GO:0004143">
    <property type="term" value="F:ATP-dependent diacylglycerol kinase activity"/>
    <property type="evidence" value="ECO:0007669"/>
    <property type="project" value="UniProtKB-EC"/>
</dbReference>
<protein>
    <recommendedName>
        <fullName evidence="15">Diacylglycerol kinase</fullName>
        <shortName evidence="15">DAG kinase</shortName>
        <ecNumber evidence="15">2.7.1.107</ecNumber>
    </recommendedName>
</protein>
<dbReference type="RefSeq" id="XP_065722997.2">
    <property type="nucleotide sequence ID" value="XM_065866925.2"/>
</dbReference>
<dbReference type="Pfam" id="PF00609">
    <property type="entry name" value="DAGK_acc"/>
    <property type="match status" value="1"/>
</dbReference>
<feature type="domain" description="DAGKc" evidence="20">
    <location>
        <begin position="349"/>
        <end position="485"/>
    </location>
</feature>
<keyword evidence="11" id="KW-0863">Zinc-finger</keyword>
<evidence type="ECO:0000256" key="6">
    <source>
        <dbReference type="ARBA" id="ARBA00022553"/>
    </source>
</evidence>
<dbReference type="SUPFAM" id="SSF57889">
    <property type="entry name" value="Cysteine-rich domain"/>
    <property type="match status" value="2"/>
</dbReference>
<feature type="region of interest" description="Disordered" evidence="16">
    <location>
        <begin position="1141"/>
        <end position="1161"/>
    </location>
</feature>
<dbReference type="SUPFAM" id="SSF111331">
    <property type="entry name" value="NAD kinase/diacylglycerol kinase-like"/>
    <property type="match status" value="2"/>
</dbReference>
<dbReference type="SUPFAM" id="SSF50729">
    <property type="entry name" value="PH domain-like"/>
    <property type="match status" value="1"/>
</dbReference>
<dbReference type="Pfam" id="PF00169">
    <property type="entry name" value="PH"/>
    <property type="match status" value="1"/>
</dbReference>
<dbReference type="SMART" id="SM00045">
    <property type="entry name" value="DAGKa"/>
    <property type="match status" value="1"/>
</dbReference>
<dbReference type="Pfam" id="PF00536">
    <property type="entry name" value="SAM_1"/>
    <property type="match status" value="1"/>
</dbReference>
<comment type="subcellular location">
    <subcellularLocation>
        <location evidence="3">Cytoplasm</location>
    </subcellularLocation>
</comment>
<dbReference type="InterPro" id="IPR001660">
    <property type="entry name" value="SAM"/>
</dbReference>
<evidence type="ECO:0000256" key="2">
    <source>
        <dbReference type="ARBA" id="ARBA00002064"/>
    </source>
</evidence>
<keyword evidence="8" id="KW-0479">Metal-binding</keyword>
<dbReference type="InterPro" id="IPR037607">
    <property type="entry name" value="DGK"/>
</dbReference>
<evidence type="ECO:0000259" key="20">
    <source>
        <dbReference type="PROSITE" id="PS50146"/>
    </source>
</evidence>
<feature type="region of interest" description="Disordered" evidence="16">
    <location>
        <begin position="1"/>
        <end position="37"/>
    </location>
</feature>
<dbReference type="Gene3D" id="2.30.29.30">
    <property type="entry name" value="Pleckstrin-homology domain (PH domain)/Phosphotyrosine-binding domain (PTB)"/>
    <property type="match status" value="1"/>
</dbReference>
<feature type="compositionally biased region" description="Low complexity" evidence="16">
    <location>
        <begin position="20"/>
        <end position="37"/>
    </location>
</feature>
<feature type="compositionally biased region" description="Basic and acidic residues" evidence="16">
    <location>
        <begin position="1"/>
        <end position="10"/>
    </location>
</feature>
<dbReference type="Pfam" id="PF00781">
    <property type="entry name" value="DAGK_cat"/>
    <property type="match status" value="1"/>
</dbReference>
<feature type="domain" description="Phorbol-ester/DAG-type" evidence="18">
    <location>
        <begin position="267"/>
        <end position="318"/>
    </location>
</feature>
<comment type="function">
    <text evidence="2">Phosphorylates diacylglycerol (DAG) to generate phosphatidic acid (PA).</text>
</comment>
<gene>
    <name evidence="22" type="primary">LOC108013811</name>
</gene>
<dbReference type="SMART" id="SM00454">
    <property type="entry name" value="SAM"/>
    <property type="match status" value="1"/>
</dbReference>
<feature type="region of interest" description="Disordered" evidence="16">
    <location>
        <begin position="1424"/>
        <end position="1447"/>
    </location>
</feature>
<evidence type="ECO:0000256" key="1">
    <source>
        <dbReference type="ARBA" id="ARBA00001383"/>
    </source>
</evidence>
<evidence type="ECO:0000256" key="14">
    <source>
        <dbReference type="ARBA" id="ARBA00022840"/>
    </source>
</evidence>
<evidence type="ECO:0000256" key="10">
    <source>
        <dbReference type="ARBA" id="ARBA00022741"/>
    </source>
</evidence>
<keyword evidence="9" id="KW-0677">Repeat</keyword>
<dbReference type="EC" id="2.7.1.107" evidence="15"/>
<dbReference type="GO" id="GO:0005524">
    <property type="term" value="F:ATP binding"/>
    <property type="evidence" value="ECO:0007669"/>
    <property type="project" value="UniProtKB-KW"/>
</dbReference>
<dbReference type="Gene3D" id="2.60.200.40">
    <property type="match status" value="1"/>
</dbReference>
<dbReference type="InterPro" id="IPR016064">
    <property type="entry name" value="NAD/diacylglycerol_kinase_sf"/>
</dbReference>
<organism evidence="21 22">
    <name type="scientific">Drosophila suzukii</name>
    <name type="common">Spotted-wing drosophila fruit fly</name>
    <dbReference type="NCBI Taxonomy" id="28584"/>
    <lineage>
        <taxon>Eukaryota</taxon>
        <taxon>Metazoa</taxon>
        <taxon>Ecdysozoa</taxon>
        <taxon>Arthropoda</taxon>
        <taxon>Hexapoda</taxon>
        <taxon>Insecta</taxon>
        <taxon>Pterygota</taxon>
        <taxon>Neoptera</taxon>
        <taxon>Endopterygota</taxon>
        <taxon>Diptera</taxon>
        <taxon>Brachycera</taxon>
        <taxon>Muscomorpha</taxon>
        <taxon>Ephydroidea</taxon>
        <taxon>Drosophilidae</taxon>
        <taxon>Drosophila</taxon>
        <taxon>Sophophora</taxon>
    </lineage>
</organism>
<dbReference type="CDD" id="cd13274">
    <property type="entry name" value="PH_DGK_type2"/>
    <property type="match status" value="1"/>
</dbReference>
<keyword evidence="7 15" id="KW-0808">Transferase</keyword>
<accession>A0AB40DKC0</accession>
<dbReference type="Gene3D" id="3.40.50.10330">
    <property type="entry name" value="Probable inorganic polyphosphate/atp-NAD kinase, domain 1"/>
    <property type="match status" value="1"/>
</dbReference>
<dbReference type="InterPro" id="IPR013761">
    <property type="entry name" value="SAM/pointed_sf"/>
</dbReference>
<evidence type="ECO:0000256" key="15">
    <source>
        <dbReference type="RuleBase" id="RU361128"/>
    </source>
</evidence>